<protein>
    <submittedName>
        <fullName evidence="2">Uncharacterized protein</fullName>
    </submittedName>
</protein>
<evidence type="ECO:0000256" key="1">
    <source>
        <dbReference type="SAM" id="MobiDB-lite"/>
    </source>
</evidence>
<dbReference type="EMBL" id="JANBPU010000032">
    <property type="protein sequence ID" value="KAJ1919136.1"/>
    <property type="molecule type" value="Genomic_DNA"/>
</dbReference>
<proteinExistence type="predicted"/>
<sequence>MKLTIGRNSRDFEGAYTRQRNQQARQGQKIYEDQEYKETFWGESYHGINVDSTIQFNPNDILKPDSPAAKILSTDTLAVTRQVEFLNIFMATF</sequence>
<gene>
    <name evidence="2" type="ORF">H4219_002185</name>
</gene>
<evidence type="ECO:0000313" key="2">
    <source>
        <dbReference type="EMBL" id="KAJ1919136.1"/>
    </source>
</evidence>
<name>A0A9W8DPG3_9FUNG</name>
<organism evidence="2 3">
    <name type="scientific">Mycoemilia scoparia</name>
    <dbReference type="NCBI Taxonomy" id="417184"/>
    <lineage>
        <taxon>Eukaryota</taxon>
        <taxon>Fungi</taxon>
        <taxon>Fungi incertae sedis</taxon>
        <taxon>Zoopagomycota</taxon>
        <taxon>Kickxellomycotina</taxon>
        <taxon>Kickxellomycetes</taxon>
        <taxon>Kickxellales</taxon>
        <taxon>Kickxellaceae</taxon>
        <taxon>Mycoemilia</taxon>
    </lineage>
</organism>
<comment type="caution">
    <text evidence="2">The sequence shown here is derived from an EMBL/GenBank/DDBJ whole genome shotgun (WGS) entry which is preliminary data.</text>
</comment>
<reference evidence="2" key="1">
    <citation type="submission" date="2022-07" db="EMBL/GenBank/DDBJ databases">
        <title>Phylogenomic reconstructions and comparative analyses of Kickxellomycotina fungi.</title>
        <authorList>
            <person name="Reynolds N.K."/>
            <person name="Stajich J.E."/>
            <person name="Barry K."/>
            <person name="Grigoriev I.V."/>
            <person name="Crous P."/>
            <person name="Smith M.E."/>
        </authorList>
    </citation>
    <scope>NUCLEOTIDE SEQUENCE</scope>
    <source>
        <strain evidence="2">NBRC 100468</strain>
    </source>
</reference>
<feature type="region of interest" description="Disordered" evidence="1">
    <location>
        <begin position="1"/>
        <end position="29"/>
    </location>
</feature>
<keyword evidence="3" id="KW-1185">Reference proteome</keyword>
<dbReference type="Proteomes" id="UP001150538">
    <property type="component" value="Unassembled WGS sequence"/>
</dbReference>
<dbReference type="AlphaFoldDB" id="A0A9W8DPG3"/>
<accession>A0A9W8DPG3</accession>
<evidence type="ECO:0000313" key="3">
    <source>
        <dbReference type="Proteomes" id="UP001150538"/>
    </source>
</evidence>